<keyword evidence="2" id="KW-0677">Repeat</keyword>
<feature type="transmembrane region" description="Helical" evidence="5">
    <location>
        <begin position="904"/>
        <end position="922"/>
    </location>
</feature>
<organism evidence="7">
    <name type="scientific">Naegleria gruberi</name>
    <name type="common">Amoeba</name>
    <dbReference type="NCBI Taxonomy" id="5762"/>
    <lineage>
        <taxon>Eukaryota</taxon>
        <taxon>Discoba</taxon>
        <taxon>Heterolobosea</taxon>
        <taxon>Tetramitia</taxon>
        <taxon>Eutetramitia</taxon>
        <taxon>Vahlkampfiidae</taxon>
        <taxon>Naegleria</taxon>
    </lineage>
</organism>
<dbReference type="RefSeq" id="XP_002671804.1">
    <property type="nucleotide sequence ID" value="XM_002671758.1"/>
</dbReference>
<feature type="transmembrane region" description="Helical" evidence="5">
    <location>
        <begin position="845"/>
        <end position="866"/>
    </location>
</feature>
<dbReference type="PANTHER" id="PTHR46093">
    <property type="entry name" value="ACYL-COA-BINDING DOMAIN-CONTAINING PROTEIN 5"/>
    <property type="match status" value="1"/>
</dbReference>
<dbReference type="Pfam" id="PF24681">
    <property type="entry name" value="Kelch_KLHDC2_KLHL20_DRC7"/>
    <property type="match status" value="1"/>
</dbReference>
<evidence type="ECO:0000256" key="2">
    <source>
        <dbReference type="ARBA" id="ARBA00022737"/>
    </source>
</evidence>
<keyword evidence="3" id="KW-0175">Coiled coil</keyword>
<dbReference type="OrthoDB" id="14731at2759"/>
<dbReference type="EMBL" id="GG738902">
    <property type="protein sequence ID" value="EFC39060.1"/>
    <property type="molecule type" value="Genomic_DNA"/>
</dbReference>
<dbReference type="AlphaFoldDB" id="D2VVL6"/>
<name>D2VVL6_NAEGR</name>
<sequence length="990" mass="114066">MIKNVQPHSREFMSSPPRRYSSLYANNGTVTSVSSSLSSIRPDSPRYSTNNITTTTSVELITPVKAFIPKIILKKKVPETFCPPKRKGHSMTFWNNRLYLFGGYQGGHSNDLWFLEGNKWKKLDVQGVLPVKRSNHSSAMYRNHLIVFGGDKGTDLMNDMWIIDLSKPESDMRWRKVIPKNQPPKVRYAHCSCILNEKLMLFGGYSTSYLNDLYEFDFKTLLWSPISVNDAPPERCHFTMTAIPECSSLLVYGGSNGENNLNDVWVFNRSFCTWSLLQMNTDVGWQKGIKPCPRSKHACTKISRDTLLIHGGNVSPSKDNNIWMLKLTGFYEDKRSLGVEWKKLEFLAADGFCIREAHSMNTVETDIVIFGGFAPHVEGHYRNDTWWGDISSLLENSFEEPEETDEEEAEPKLVDNEIEQEILNRINEAMGREKPINKGSEFDSADIFEKMELYTPRKVEGLKRSTTPDRNASPDKKILETPKRTNSPKRGSTTPQETTTPKNSDSTSQKVNILEKLVVELSETVQQLTISLSTETKRRISMEREIEMIKKKPGTIIPLHDLSSNIQQDEDESNLYSEIKSSNHNFKEVDWFEDLDQKNNFNNNNNWNVDEETFNLDYINEENIKEDITPIITVTNDHGDDEITLAYYQSKDDQSDNTSNDDDEELDLEQEFEIIPNSSLPKLERMNSLKEWNASSKPFLNQDTFFCIYVYLEDVFDILRLSQVCQASNAAFRDPYLWRNEIKKRTITSMNLYPELNNSVVDEKSGKQERMDVIYKYCRLLMDNKMDGIRRFDGIRKAQKTSEIANIEKQKQAIKDSEQKLLGLIALTVVSFLLGLDFLRLIMRMIAYLIYFVASFVVPIIIWYYYSSASQRKEKGIAFKRYGLPICFFSAAVFISQFSFVNTIIMIACTLFTGYLSGHLIVERRVKKQYVALNENISSIRREIDCLEKETSEKVEQLMKISRKIPLGYRPTTNRRESPPAASNNICMIQ</sequence>
<dbReference type="KEGG" id="ngr:NAEGRDRAFT_81393"/>
<evidence type="ECO:0000256" key="1">
    <source>
        <dbReference type="ARBA" id="ARBA00022441"/>
    </source>
</evidence>
<reference evidence="6 7" key="1">
    <citation type="journal article" date="2010" name="Cell">
        <title>The genome of Naegleria gruberi illuminates early eukaryotic versatility.</title>
        <authorList>
            <person name="Fritz-Laylin L.K."/>
            <person name="Prochnik S.E."/>
            <person name="Ginger M.L."/>
            <person name="Dacks J.B."/>
            <person name="Carpenter M.L."/>
            <person name="Field M.C."/>
            <person name="Kuo A."/>
            <person name="Paredez A."/>
            <person name="Chapman J."/>
            <person name="Pham J."/>
            <person name="Shu S."/>
            <person name="Neupane R."/>
            <person name="Cipriano M."/>
            <person name="Mancuso J."/>
            <person name="Tu H."/>
            <person name="Salamov A."/>
            <person name="Lindquist E."/>
            <person name="Shapiro H."/>
            <person name="Lucas S."/>
            <person name="Grigoriev I.V."/>
            <person name="Cande W.Z."/>
            <person name="Fulton C."/>
            <person name="Rokhsar D.S."/>
            <person name="Dawson S.C."/>
        </authorList>
    </citation>
    <scope>NUCLEOTIDE SEQUENCE [LARGE SCALE GENOMIC DNA]</scope>
    <source>
        <strain evidence="6 7">NEG-M</strain>
    </source>
</reference>
<evidence type="ECO:0000256" key="3">
    <source>
        <dbReference type="SAM" id="Coils"/>
    </source>
</evidence>
<keyword evidence="5" id="KW-0812">Transmembrane</keyword>
<dbReference type="VEuPathDB" id="AmoebaDB:NAEGRDRAFT_81393"/>
<dbReference type="Pfam" id="PF01344">
    <property type="entry name" value="Kelch_1"/>
    <property type="match status" value="1"/>
</dbReference>
<evidence type="ECO:0000313" key="6">
    <source>
        <dbReference type="EMBL" id="EFC39060.1"/>
    </source>
</evidence>
<dbReference type="SUPFAM" id="SSF117281">
    <property type="entry name" value="Kelch motif"/>
    <property type="match status" value="1"/>
</dbReference>
<keyword evidence="5" id="KW-1133">Transmembrane helix</keyword>
<feature type="region of interest" description="Disordered" evidence="4">
    <location>
        <begin position="459"/>
        <end position="509"/>
    </location>
</feature>
<dbReference type="PANTHER" id="PTHR46093:SF18">
    <property type="entry name" value="FIBRONECTIN TYPE-III DOMAIN-CONTAINING PROTEIN"/>
    <property type="match status" value="1"/>
</dbReference>
<dbReference type="Proteomes" id="UP000006671">
    <property type="component" value="Unassembled WGS sequence"/>
</dbReference>
<keyword evidence="7" id="KW-1185">Reference proteome</keyword>
<accession>D2VVL6</accession>
<dbReference type="eggNOG" id="KOG0379">
    <property type="taxonomic scope" value="Eukaryota"/>
</dbReference>
<feature type="compositionally biased region" description="Polar residues" evidence="4">
    <location>
        <begin position="484"/>
        <end position="509"/>
    </location>
</feature>
<evidence type="ECO:0000313" key="7">
    <source>
        <dbReference type="Proteomes" id="UP000006671"/>
    </source>
</evidence>
<proteinExistence type="predicted"/>
<keyword evidence="5" id="KW-0472">Membrane</keyword>
<dbReference type="InterPro" id="IPR006652">
    <property type="entry name" value="Kelch_1"/>
</dbReference>
<dbReference type="InterPro" id="IPR015915">
    <property type="entry name" value="Kelch-typ_b-propeller"/>
</dbReference>
<evidence type="ECO:0000256" key="5">
    <source>
        <dbReference type="SAM" id="Phobius"/>
    </source>
</evidence>
<keyword evidence="1" id="KW-0880">Kelch repeat</keyword>
<dbReference type="GeneID" id="8854029"/>
<feature type="coiled-coil region" evidence="3">
    <location>
        <begin position="923"/>
        <end position="950"/>
    </location>
</feature>
<evidence type="ECO:0000256" key="4">
    <source>
        <dbReference type="SAM" id="MobiDB-lite"/>
    </source>
</evidence>
<feature type="transmembrane region" description="Helical" evidence="5">
    <location>
        <begin position="878"/>
        <end position="898"/>
    </location>
</feature>
<protein>
    <submittedName>
        <fullName evidence="6">Predicted protein</fullName>
    </submittedName>
</protein>
<dbReference type="InParanoid" id="D2VVL6"/>
<dbReference type="Gene3D" id="2.120.10.80">
    <property type="entry name" value="Kelch-type beta propeller"/>
    <property type="match status" value="2"/>
</dbReference>
<feature type="compositionally biased region" description="Basic and acidic residues" evidence="4">
    <location>
        <begin position="459"/>
        <end position="483"/>
    </location>
</feature>
<gene>
    <name evidence="6" type="ORF">NAEGRDRAFT_81393</name>
</gene>